<protein>
    <submittedName>
        <fullName evidence="1">Uncharacterized protein</fullName>
    </submittedName>
</protein>
<keyword evidence="2" id="KW-1185">Reference proteome</keyword>
<evidence type="ECO:0000313" key="2">
    <source>
        <dbReference type="Proteomes" id="UP000221980"/>
    </source>
</evidence>
<dbReference type="RefSeq" id="WP_099113668.1">
    <property type="nucleotide sequence ID" value="NZ_CAWNQI010000084.1"/>
</dbReference>
<proteinExistence type="predicted"/>
<evidence type="ECO:0000313" key="1">
    <source>
        <dbReference type="EMBL" id="PHM49457.1"/>
    </source>
</evidence>
<comment type="caution">
    <text evidence="1">The sequence shown here is derived from an EMBL/GenBank/DDBJ whole genome shotgun (WGS) entry which is preliminary data.</text>
</comment>
<name>A0A2D0JT24_9GAMM</name>
<accession>A0A2D0JT24</accession>
<dbReference type="EMBL" id="NITZ01000005">
    <property type="protein sequence ID" value="PHM49457.1"/>
    <property type="molecule type" value="Genomic_DNA"/>
</dbReference>
<dbReference type="AlphaFoldDB" id="A0A2D0JT24"/>
<dbReference type="Proteomes" id="UP000221980">
    <property type="component" value="Unassembled WGS sequence"/>
</dbReference>
<reference evidence="1 2" key="1">
    <citation type="journal article" date="2017" name="Nat. Microbiol.">
        <title>Natural product diversity associated with the nematode symbionts Photorhabdus and Xenorhabdus.</title>
        <authorList>
            <person name="Tobias N.J."/>
            <person name="Wolff H."/>
            <person name="Djahanschiri B."/>
            <person name="Grundmann F."/>
            <person name="Kronenwerth M."/>
            <person name="Shi Y.M."/>
            <person name="Simonyi S."/>
            <person name="Grun P."/>
            <person name="Shapiro-Ilan D."/>
            <person name="Pidot S.J."/>
            <person name="Stinear T.P."/>
            <person name="Ebersberger I."/>
            <person name="Bode H.B."/>
        </authorList>
    </citation>
    <scope>NUCLEOTIDE SEQUENCE [LARGE SCALE GENOMIC DNA]</scope>
    <source>
        <strain evidence="1 2">DSM 17902</strain>
    </source>
</reference>
<organism evidence="1 2">
    <name type="scientific">Xenorhabdus miraniensis</name>
    <dbReference type="NCBI Taxonomy" id="351674"/>
    <lineage>
        <taxon>Bacteria</taxon>
        <taxon>Pseudomonadati</taxon>
        <taxon>Pseudomonadota</taxon>
        <taxon>Gammaproteobacteria</taxon>
        <taxon>Enterobacterales</taxon>
        <taxon>Morganellaceae</taxon>
        <taxon>Xenorhabdus</taxon>
    </lineage>
</organism>
<dbReference type="OrthoDB" id="6445942at2"/>
<gene>
    <name evidence="1" type="ORF">Xmir_01379</name>
</gene>
<sequence length="70" mass="7574">MGKYIVGYDGVDENNLVLVSTQISLDIDVSTLASASDFLTVLENNALIHAKGLYDGDGVTRIANVRIYQL</sequence>